<feature type="region of interest" description="Disordered" evidence="1">
    <location>
        <begin position="42"/>
        <end position="64"/>
    </location>
</feature>
<accession>A0A9P7FP36</accession>
<sequence>MFRSALSKTVLNATRPSAVQKAFTPVGARAYHENVISHYEKPRNVGSLPKGDMDVGTGLVGAPA</sequence>
<name>A0A9P7FP36_9AGAR</name>
<dbReference type="GO" id="GO:0005506">
    <property type="term" value="F:iron ion binding"/>
    <property type="evidence" value="ECO:0007669"/>
    <property type="project" value="InterPro"/>
</dbReference>
<keyword evidence="4" id="KW-1185">Reference proteome</keyword>
<dbReference type="EMBL" id="JABCKI010006025">
    <property type="protein sequence ID" value="KAG5635777.1"/>
    <property type="molecule type" value="Genomic_DNA"/>
</dbReference>
<evidence type="ECO:0000313" key="3">
    <source>
        <dbReference type="EMBL" id="KAG5635777.1"/>
    </source>
</evidence>
<reference evidence="3" key="1">
    <citation type="submission" date="2021-02" db="EMBL/GenBank/DDBJ databases">
        <authorList>
            <person name="Nieuwenhuis M."/>
            <person name="Van De Peppel L.J.J."/>
        </authorList>
    </citation>
    <scope>NUCLEOTIDE SEQUENCE</scope>
    <source>
        <strain evidence="3">D49</strain>
    </source>
</reference>
<dbReference type="InterPro" id="IPR002871">
    <property type="entry name" value="NIF_FeS_clus_asmbl_NifU_N"/>
</dbReference>
<evidence type="ECO:0000313" key="4">
    <source>
        <dbReference type="Proteomes" id="UP000717328"/>
    </source>
</evidence>
<dbReference type="Proteomes" id="UP000717328">
    <property type="component" value="Unassembled WGS sequence"/>
</dbReference>
<dbReference type="Gene3D" id="3.90.1010.10">
    <property type="match status" value="1"/>
</dbReference>
<dbReference type="Pfam" id="PF01592">
    <property type="entry name" value="NifU_N"/>
    <property type="match status" value="1"/>
</dbReference>
<proteinExistence type="predicted"/>
<dbReference type="SUPFAM" id="SSF82649">
    <property type="entry name" value="SufE/NifU"/>
    <property type="match status" value="1"/>
</dbReference>
<evidence type="ECO:0000256" key="1">
    <source>
        <dbReference type="SAM" id="MobiDB-lite"/>
    </source>
</evidence>
<dbReference type="GO" id="GO:0016226">
    <property type="term" value="P:iron-sulfur cluster assembly"/>
    <property type="evidence" value="ECO:0007669"/>
    <property type="project" value="InterPro"/>
</dbReference>
<gene>
    <name evidence="3" type="primary">ISU1</name>
    <name evidence="3" type="ORF">H0H81_010137</name>
</gene>
<protein>
    <submittedName>
        <fullName evidence="3">Iron-binding protein</fullName>
    </submittedName>
</protein>
<dbReference type="GO" id="GO:0051536">
    <property type="term" value="F:iron-sulfur cluster binding"/>
    <property type="evidence" value="ECO:0007669"/>
    <property type="project" value="InterPro"/>
</dbReference>
<evidence type="ECO:0000259" key="2">
    <source>
        <dbReference type="Pfam" id="PF01592"/>
    </source>
</evidence>
<organism evidence="3 4">
    <name type="scientific">Sphagnurus paluster</name>
    <dbReference type="NCBI Taxonomy" id="117069"/>
    <lineage>
        <taxon>Eukaryota</taxon>
        <taxon>Fungi</taxon>
        <taxon>Dikarya</taxon>
        <taxon>Basidiomycota</taxon>
        <taxon>Agaricomycotina</taxon>
        <taxon>Agaricomycetes</taxon>
        <taxon>Agaricomycetidae</taxon>
        <taxon>Agaricales</taxon>
        <taxon>Tricholomatineae</taxon>
        <taxon>Lyophyllaceae</taxon>
        <taxon>Sphagnurus</taxon>
    </lineage>
</organism>
<comment type="caution">
    <text evidence="3">The sequence shown here is derived from an EMBL/GenBank/DDBJ whole genome shotgun (WGS) entry which is preliminary data.</text>
</comment>
<feature type="domain" description="NIF system FeS cluster assembly NifU N-terminal" evidence="2">
    <location>
        <begin position="30"/>
        <end position="64"/>
    </location>
</feature>
<dbReference type="AlphaFoldDB" id="A0A9P7FP36"/>
<dbReference type="PANTHER" id="PTHR10093">
    <property type="entry name" value="IRON-SULFUR CLUSTER ASSEMBLY ENZYME NIFU HOMOLOG"/>
    <property type="match status" value="1"/>
</dbReference>
<dbReference type="OrthoDB" id="1925777at2759"/>
<reference evidence="3" key="2">
    <citation type="submission" date="2021-10" db="EMBL/GenBank/DDBJ databases">
        <title>Phylogenomics reveals ancestral predisposition of the termite-cultivated fungus Termitomyces towards a domesticated lifestyle.</title>
        <authorList>
            <person name="Auxier B."/>
            <person name="Grum-Grzhimaylo A."/>
            <person name="Cardenas M.E."/>
            <person name="Lodge J.D."/>
            <person name="Laessoe T."/>
            <person name="Pedersen O."/>
            <person name="Smith M.E."/>
            <person name="Kuyper T.W."/>
            <person name="Franco-Molano E.A."/>
            <person name="Baroni T.J."/>
            <person name="Aanen D.K."/>
        </authorList>
    </citation>
    <scope>NUCLEOTIDE SEQUENCE</scope>
    <source>
        <strain evidence="3">D49</strain>
    </source>
</reference>